<evidence type="ECO:0000256" key="4">
    <source>
        <dbReference type="ARBA" id="ARBA00022833"/>
    </source>
</evidence>
<dbReference type="InterPro" id="IPR000315">
    <property type="entry name" value="Znf_B-box"/>
</dbReference>
<dbReference type="InterPro" id="IPR018957">
    <property type="entry name" value="Znf_C3HC4_RING-type"/>
</dbReference>
<dbReference type="Pfam" id="PF00097">
    <property type="entry name" value="zf-C3HC4"/>
    <property type="match status" value="1"/>
</dbReference>
<evidence type="ECO:0000259" key="7">
    <source>
        <dbReference type="PROSITE" id="PS50089"/>
    </source>
</evidence>
<dbReference type="KEGG" id="char:116222785"/>
<dbReference type="PANTHER" id="PTHR24103">
    <property type="entry name" value="E3 UBIQUITIN-PROTEIN LIGASE TRIM"/>
    <property type="match status" value="1"/>
</dbReference>
<evidence type="ECO:0000256" key="3">
    <source>
        <dbReference type="ARBA" id="ARBA00022771"/>
    </source>
</evidence>
<dbReference type="InterPro" id="IPR001870">
    <property type="entry name" value="B30.2/SPRY"/>
</dbReference>
<dbReference type="InterPro" id="IPR017907">
    <property type="entry name" value="Znf_RING_CS"/>
</dbReference>
<dbReference type="SMART" id="SM00589">
    <property type="entry name" value="PRY"/>
    <property type="match status" value="1"/>
</dbReference>
<evidence type="ECO:0000259" key="9">
    <source>
        <dbReference type="PROSITE" id="PS50188"/>
    </source>
</evidence>
<keyword evidence="3 5" id="KW-0863">Zinc-finger</keyword>
<dbReference type="Pfam" id="PF00643">
    <property type="entry name" value="zf-B_box"/>
    <property type="match status" value="1"/>
</dbReference>
<accession>A0A6P8G2J1</accession>
<dbReference type="CDD" id="cd12893">
    <property type="entry name" value="SPRY_PRY_TRIM35"/>
    <property type="match status" value="1"/>
</dbReference>
<comment type="similarity">
    <text evidence="1">Belongs to the TRIM/RBCC family.</text>
</comment>
<keyword evidence="2" id="KW-0479">Metal-binding</keyword>
<dbReference type="GeneID" id="116222785"/>
<evidence type="ECO:0000256" key="6">
    <source>
        <dbReference type="SAM" id="Coils"/>
    </source>
</evidence>
<keyword evidence="10" id="KW-1185">Reference proteome</keyword>
<organism evidence="10 11">
    <name type="scientific">Clupea harengus</name>
    <name type="common">Atlantic herring</name>
    <dbReference type="NCBI Taxonomy" id="7950"/>
    <lineage>
        <taxon>Eukaryota</taxon>
        <taxon>Metazoa</taxon>
        <taxon>Chordata</taxon>
        <taxon>Craniata</taxon>
        <taxon>Vertebrata</taxon>
        <taxon>Euteleostomi</taxon>
        <taxon>Actinopterygii</taxon>
        <taxon>Neopterygii</taxon>
        <taxon>Teleostei</taxon>
        <taxon>Clupei</taxon>
        <taxon>Clupeiformes</taxon>
        <taxon>Clupeoidei</taxon>
        <taxon>Clupeidae</taxon>
        <taxon>Clupea</taxon>
    </lineage>
</organism>
<name>A0A6P8G2J1_CLUHA</name>
<dbReference type="PROSITE" id="PS00518">
    <property type="entry name" value="ZF_RING_1"/>
    <property type="match status" value="1"/>
</dbReference>
<feature type="domain" description="RING-type" evidence="7">
    <location>
        <begin position="13"/>
        <end position="53"/>
    </location>
</feature>
<keyword evidence="4" id="KW-0862">Zinc</keyword>
<protein>
    <submittedName>
        <fullName evidence="11">Zinc-binding protein A33-like</fullName>
    </submittedName>
</protein>
<dbReference type="PROSITE" id="PS50188">
    <property type="entry name" value="B302_SPRY"/>
    <property type="match status" value="1"/>
</dbReference>
<feature type="coiled-coil region" evidence="6">
    <location>
        <begin position="195"/>
        <end position="265"/>
    </location>
</feature>
<sequence>MASKSFSEEDFSCPVCYNIYKDPVLLTCTHSICNTCLQKFWKAKGSRECPVCRRRCSKEIYPLNLVLKNLCETFQQREEKSQRELFCRMHRSELLKLFCEDDKQLVCLVCRDSKLHKNHNFSPVSEAVLERKEELKIKLQPLQNKLDNFKQVKTTSDEMAQHISHVVLQVQTQHTERQIKEEFEKLHQFLRDEEAARLAALREEEEQKSQMMKEKIEKMSSEISSLSDTIRAIEEEMGADDITFLQNYKSTVERAQCTLQDQERVSGALINVAKHLGNLKFRVWEKMKEIVQYTPVTLDPNTAHPQPILSEDLTSVRYSPERQQLPDNPERFDKGHFVLGSEGFNSGTHCWDVEVGDSKLWILGVKTESSQRKGMSYLLGVWYVYHFASDGIGAYEARSPLLPNTRLTVKQKPQRIRVQLDWDRGKLSLSDPDNNTHLHTFTYTFTERVIPLFSTSFMLRILPVKAAVTVEQLS</sequence>
<dbReference type="Pfam" id="PF13765">
    <property type="entry name" value="PRY"/>
    <property type="match status" value="1"/>
</dbReference>
<dbReference type="PROSITE" id="PS50119">
    <property type="entry name" value="ZF_BBOX"/>
    <property type="match status" value="1"/>
</dbReference>
<dbReference type="Proteomes" id="UP000515152">
    <property type="component" value="Chromosome 2"/>
</dbReference>
<reference evidence="11" key="1">
    <citation type="submission" date="2025-08" db="UniProtKB">
        <authorList>
            <consortium name="RefSeq"/>
        </authorList>
    </citation>
    <scope>IDENTIFICATION</scope>
</reference>
<evidence type="ECO:0000259" key="8">
    <source>
        <dbReference type="PROSITE" id="PS50119"/>
    </source>
</evidence>
<dbReference type="SMART" id="SM00336">
    <property type="entry name" value="BBOX"/>
    <property type="match status" value="1"/>
</dbReference>
<evidence type="ECO:0000313" key="10">
    <source>
        <dbReference type="Proteomes" id="UP000515152"/>
    </source>
</evidence>
<feature type="domain" description="B30.2/SPRY" evidence="9">
    <location>
        <begin position="276"/>
        <end position="473"/>
    </location>
</feature>
<dbReference type="InterPro" id="IPR001841">
    <property type="entry name" value="Znf_RING"/>
</dbReference>
<dbReference type="InterPro" id="IPR050143">
    <property type="entry name" value="TRIM/RBCC"/>
</dbReference>
<feature type="domain" description="B box-type" evidence="8">
    <location>
        <begin position="82"/>
        <end position="124"/>
    </location>
</feature>
<evidence type="ECO:0000256" key="2">
    <source>
        <dbReference type="ARBA" id="ARBA00022723"/>
    </source>
</evidence>
<dbReference type="InterPro" id="IPR006574">
    <property type="entry name" value="PRY"/>
</dbReference>
<evidence type="ECO:0000256" key="1">
    <source>
        <dbReference type="ARBA" id="ARBA00008518"/>
    </source>
</evidence>
<evidence type="ECO:0000256" key="5">
    <source>
        <dbReference type="PROSITE-ProRule" id="PRU00024"/>
    </source>
</evidence>
<dbReference type="GO" id="GO:0008270">
    <property type="term" value="F:zinc ion binding"/>
    <property type="evidence" value="ECO:0007669"/>
    <property type="project" value="UniProtKB-KW"/>
</dbReference>
<gene>
    <name evidence="11" type="primary">LOC116222785</name>
</gene>
<proteinExistence type="inferred from homology"/>
<dbReference type="AlphaFoldDB" id="A0A6P8G2J1"/>
<dbReference type="SMART" id="SM00184">
    <property type="entry name" value="RING"/>
    <property type="match status" value="1"/>
</dbReference>
<keyword evidence="6" id="KW-0175">Coiled coil</keyword>
<dbReference type="OrthoDB" id="6105938at2759"/>
<dbReference type="InterPro" id="IPR003877">
    <property type="entry name" value="SPRY_dom"/>
</dbReference>
<dbReference type="RefSeq" id="XP_031433349.2">
    <property type="nucleotide sequence ID" value="XM_031577489.2"/>
</dbReference>
<dbReference type="Pfam" id="PF00622">
    <property type="entry name" value="SPRY"/>
    <property type="match status" value="1"/>
</dbReference>
<dbReference type="SMART" id="SM00449">
    <property type="entry name" value="SPRY"/>
    <property type="match status" value="1"/>
</dbReference>
<dbReference type="PROSITE" id="PS50089">
    <property type="entry name" value="ZF_RING_2"/>
    <property type="match status" value="1"/>
</dbReference>
<evidence type="ECO:0000313" key="11">
    <source>
        <dbReference type="RefSeq" id="XP_031433349.2"/>
    </source>
</evidence>